<proteinExistence type="predicted"/>
<evidence type="ECO:0000313" key="1">
    <source>
        <dbReference type="EMBL" id="EAG9354843.1"/>
    </source>
</evidence>
<comment type="caution">
    <text evidence="1">The sequence shown here is derived from an EMBL/GenBank/DDBJ whole genome shotgun (WGS) entry which is preliminary data.</text>
</comment>
<gene>
    <name evidence="1" type="ORF">CW895_13675</name>
</gene>
<reference evidence="1 2" key="1">
    <citation type="submission" date="2019-04" db="EMBL/GenBank/DDBJ databases">
        <authorList>
            <consortium name="GenomeTrakr network: Whole genome sequencing for foodborne pathogen traceback"/>
        </authorList>
    </citation>
    <scope>NUCLEOTIDE SEQUENCE [LARGE SCALE GENOMIC DNA]</scope>
    <source>
        <strain evidence="1 2">CFSAN072502</strain>
    </source>
</reference>
<evidence type="ECO:0000313" key="2">
    <source>
        <dbReference type="Proteomes" id="UP000524387"/>
    </source>
</evidence>
<name>A0A615US56_LISMN</name>
<sequence length="131" mass="14612">MPEIEVQAFASGAVNELFNEGFRQIVQNIADLNTEADKKRKMKIEFIFSPGKNRDQSQVAIHMKVDLQPIIPQLTTVLIDKDMSGKVDSAELKSGVKNQTMMDVDTGELLTDVGQPIIPSDKIVDLREQVK</sequence>
<dbReference type="Proteomes" id="UP000524387">
    <property type="component" value="Unassembled WGS sequence"/>
</dbReference>
<dbReference type="RefSeq" id="WP_003730300.1">
    <property type="nucleotide sequence ID" value="NZ_CP090057.1"/>
</dbReference>
<dbReference type="InterPro" id="IPR018247">
    <property type="entry name" value="EF_Hand_1_Ca_BS"/>
</dbReference>
<protein>
    <submittedName>
        <fullName evidence="1">Uncharacterized protein</fullName>
    </submittedName>
</protein>
<organism evidence="1 2">
    <name type="scientific">Listeria monocytogenes</name>
    <dbReference type="NCBI Taxonomy" id="1639"/>
    <lineage>
        <taxon>Bacteria</taxon>
        <taxon>Bacillati</taxon>
        <taxon>Bacillota</taxon>
        <taxon>Bacilli</taxon>
        <taxon>Bacillales</taxon>
        <taxon>Listeriaceae</taxon>
        <taxon>Listeria</taxon>
    </lineage>
</organism>
<dbReference type="AlphaFoldDB" id="A0A615US56"/>
<accession>A0A615US56</accession>
<dbReference type="EMBL" id="AABEKN010000006">
    <property type="protein sequence ID" value="EAG9354843.1"/>
    <property type="molecule type" value="Genomic_DNA"/>
</dbReference>
<dbReference type="PROSITE" id="PS00018">
    <property type="entry name" value="EF_HAND_1"/>
    <property type="match status" value="1"/>
</dbReference>